<protein>
    <submittedName>
        <fullName evidence="7">Dipeptide-binding ABC transporter, periplasmic substrate-binding component</fullName>
    </submittedName>
</protein>
<feature type="domain" description="Solute-binding protein family 5" evidence="6">
    <location>
        <begin position="70"/>
        <end position="427"/>
    </location>
</feature>
<feature type="chain" id="PRO_5005318140" evidence="5">
    <location>
        <begin position="24"/>
        <end position="507"/>
    </location>
</feature>
<accession>A0A0J9E4L9</accession>
<dbReference type="Proteomes" id="UP000037178">
    <property type="component" value="Unassembled WGS sequence"/>
</dbReference>
<dbReference type="Pfam" id="PF00496">
    <property type="entry name" value="SBP_bac_5"/>
    <property type="match status" value="1"/>
</dbReference>
<dbReference type="CDD" id="cd08490">
    <property type="entry name" value="PBP2_NikA_DppA_OppA_like_3"/>
    <property type="match status" value="1"/>
</dbReference>
<evidence type="ECO:0000256" key="3">
    <source>
        <dbReference type="ARBA" id="ARBA00022448"/>
    </source>
</evidence>
<evidence type="ECO:0000256" key="4">
    <source>
        <dbReference type="ARBA" id="ARBA00022729"/>
    </source>
</evidence>
<dbReference type="EMBL" id="LFTY01000002">
    <property type="protein sequence ID" value="KMW57735.1"/>
    <property type="molecule type" value="Genomic_DNA"/>
</dbReference>
<comment type="similarity">
    <text evidence="2">Belongs to the bacterial solute-binding protein 5 family.</text>
</comment>
<dbReference type="GO" id="GO:0030288">
    <property type="term" value="C:outer membrane-bounded periplasmic space"/>
    <property type="evidence" value="ECO:0007669"/>
    <property type="project" value="UniProtKB-ARBA"/>
</dbReference>
<evidence type="ECO:0000256" key="2">
    <source>
        <dbReference type="ARBA" id="ARBA00005695"/>
    </source>
</evidence>
<comment type="subcellular location">
    <subcellularLocation>
        <location evidence="1">Periplasm</location>
    </subcellularLocation>
</comment>
<dbReference type="AlphaFoldDB" id="A0A0J9E4L9"/>
<dbReference type="GO" id="GO:1904680">
    <property type="term" value="F:peptide transmembrane transporter activity"/>
    <property type="evidence" value="ECO:0007669"/>
    <property type="project" value="TreeGrafter"/>
</dbReference>
<keyword evidence="8" id="KW-1185">Reference proteome</keyword>
<comment type="caution">
    <text evidence="7">The sequence shown here is derived from an EMBL/GenBank/DDBJ whole genome shotgun (WGS) entry which is preliminary data.</text>
</comment>
<dbReference type="PATRIC" id="fig|1675527.3.peg.2830"/>
<evidence type="ECO:0000259" key="6">
    <source>
        <dbReference type="Pfam" id="PF00496"/>
    </source>
</evidence>
<keyword evidence="4 5" id="KW-0732">Signal</keyword>
<dbReference type="SUPFAM" id="SSF53850">
    <property type="entry name" value="Periplasmic binding protein-like II"/>
    <property type="match status" value="1"/>
</dbReference>
<proteinExistence type="inferred from homology"/>
<feature type="signal peptide" evidence="5">
    <location>
        <begin position="1"/>
        <end position="23"/>
    </location>
</feature>
<dbReference type="InterPro" id="IPR000914">
    <property type="entry name" value="SBP_5_dom"/>
</dbReference>
<name>A0A0J9E4L9_9RHOB</name>
<organism evidence="7 8">
    <name type="scientific">Candidatus Rhodobacter oscarellae</name>
    <dbReference type="NCBI Taxonomy" id="1675527"/>
    <lineage>
        <taxon>Bacteria</taxon>
        <taxon>Pseudomonadati</taxon>
        <taxon>Pseudomonadota</taxon>
        <taxon>Alphaproteobacteria</taxon>
        <taxon>Rhodobacterales</taxon>
        <taxon>Rhodobacter group</taxon>
        <taxon>Rhodobacter</taxon>
    </lineage>
</organism>
<keyword evidence="3" id="KW-0813">Transport</keyword>
<dbReference type="InterPro" id="IPR030678">
    <property type="entry name" value="Peptide/Ni-bd"/>
</dbReference>
<sequence length="507" mass="53134">MSFMTRFAAAAMLSFSTALPAAAQDGTLNISVGFISSDPIPDPRAGYNGWMLNQTGVTETLMGIDYELNLYPRLAASIDQAAPTTWRVTLREGLSFHDGAPVTAQAVVDAITPISVEGHPGYNARIANLLDLASVSADGDRVVVFSTNAPNAAFPWTLSEPGIAILGAASDDFPINGTGPYMFQEAIPDQLYRVAANTEYRLGAPGFEEVRVVGIPDPGASALAFEAGEVDMVINYPETDFARIQETGAIGFAAPTARLYFYTVNAASGPMANPLIRRAVSAAIDRDGIVQAALSGVGGVPAGTVYPAGMGWAADIAPVYDPALAEELLAQAGAVKEGGTWMLNGAPLEIDIVTYSSRAALPPTAELTQAFLQAIGVKANVSVGEYGASNDAIAAGDADMFLQAWVTTPQGDPGAVLETLLKSTGGSNTGGYSNPELDQLLADGRTTFEQSGREAIYDRVQEIIAADAAMIPVFHVSQTNVARAGLTGYAVHPTETYWLTHETKMTE</sequence>
<dbReference type="PANTHER" id="PTHR30290">
    <property type="entry name" value="PERIPLASMIC BINDING COMPONENT OF ABC TRANSPORTER"/>
    <property type="match status" value="1"/>
</dbReference>
<dbReference type="GO" id="GO:0043190">
    <property type="term" value="C:ATP-binding cassette (ABC) transporter complex"/>
    <property type="evidence" value="ECO:0007669"/>
    <property type="project" value="InterPro"/>
</dbReference>
<dbReference type="GO" id="GO:0015833">
    <property type="term" value="P:peptide transport"/>
    <property type="evidence" value="ECO:0007669"/>
    <property type="project" value="TreeGrafter"/>
</dbReference>
<evidence type="ECO:0000313" key="7">
    <source>
        <dbReference type="EMBL" id="KMW57735.1"/>
    </source>
</evidence>
<dbReference type="OrthoDB" id="9803988at2"/>
<evidence type="ECO:0000313" key="8">
    <source>
        <dbReference type="Proteomes" id="UP000037178"/>
    </source>
</evidence>
<reference evidence="7 8" key="1">
    <citation type="submission" date="2015-06" db="EMBL/GenBank/DDBJ databases">
        <title>Draft genome sequence of an Alphaproteobacteria species associated to the Mediterranean sponge Oscarella lobularis.</title>
        <authorList>
            <person name="Jourda C."/>
            <person name="Santini S."/>
            <person name="Claverie J.-M."/>
        </authorList>
    </citation>
    <scope>NUCLEOTIDE SEQUENCE [LARGE SCALE GENOMIC DNA]</scope>
    <source>
        <strain evidence="7">IGS</strain>
    </source>
</reference>
<dbReference type="PANTHER" id="PTHR30290:SF10">
    <property type="entry name" value="PERIPLASMIC OLIGOPEPTIDE-BINDING PROTEIN-RELATED"/>
    <property type="match status" value="1"/>
</dbReference>
<dbReference type="Gene3D" id="3.10.105.10">
    <property type="entry name" value="Dipeptide-binding Protein, Domain 3"/>
    <property type="match status" value="1"/>
</dbReference>
<evidence type="ECO:0000256" key="1">
    <source>
        <dbReference type="ARBA" id="ARBA00004418"/>
    </source>
</evidence>
<dbReference type="InterPro" id="IPR039424">
    <property type="entry name" value="SBP_5"/>
</dbReference>
<dbReference type="RefSeq" id="WP_049643433.1">
    <property type="nucleotide sequence ID" value="NZ_LFTY01000002.1"/>
</dbReference>
<gene>
    <name evidence="7" type="ORF">AIOL_002702</name>
</gene>
<dbReference type="STRING" id="1675527.AIOL_002702"/>
<dbReference type="Gene3D" id="3.40.190.10">
    <property type="entry name" value="Periplasmic binding protein-like II"/>
    <property type="match status" value="1"/>
</dbReference>
<dbReference type="PIRSF" id="PIRSF002741">
    <property type="entry name" value="MppA"/>
    <property type="match status" value="1"/>
</dbReference>
<evidence type="ECO:0000256" key="5">
    <source>
        <dbReference type="SAM" id="SignalP"/>
    </source>
</evidence>